<evidence type="ECO:0000256" key="1">
    <source>
        <dbReference type="ARBA" id="ARBA00004123"/>
    </source>
</evidence>
<dbReference type="PROSITE" id="PS50157">
    <property type="entry name" value="ZINC_FINGER_C2H2_2"/>
    <property type="match status" value="2"/>
</dbReference>
<feature type="domain" description="C2H2-type" evidence="10">
    <location>
        <begin position="726"/>
        <end position="753"/>
    </location>
</feature>
<feature type="compositionally biased region" description="Basic and acidic residues" evidence="9">
    <location>
        <begin position="252"/>
        <end position="264"/>
    </location>
</feature>
<keyword evidence="13" id="KW-1185">Reference proteome</keyword>
<dbReference type="OrthoDB" id="654211at2759"/>
<dbReference type="PROSITE" id="PS51915">
    <property type="entry name" value="ZAD"/>
    <property type="match status" value="1"/>
</dbReference>
<evidence type="ECO:0000259" key="10">
    <source>
        <dbReference type="PROSITE" id="PS50157"/>
    </source>
</evidence>
<protein>
    <submittedName>
        <fullName evidence="12">Uncharacterized protein</fullName>
    </submittedName>
</protein>
<keyword evidence="6" id="KW-0539">Nucleus</keyword>
<feature type="domain" description="ZAD" evidence="11">
    <location>
        <begin position="9"/>
        <end position="84"/>
    </location>
</feature>
<reference evidence="12" key="2">
    <citation type="submission" date="2022-10" db="EMBL/GenBank/DDBJ databases">
        <authorList>
            <consortium name="ENA_rothamsted_submissions"/>
            <consortium name="culmorum"/>
            <person name="King R."/>
        </authorList>
    </citation>
    <scope>NUCLEOTIDE SEQUENCE</scope>
</reference>
<feature type="region of interest" description="Disordered" evidence="9">
    <location>
        <begin position="751"/>
        <end position="771"/>
    </location>
</feature>
<feature type="compositionally biased region" description="Acidic residues" evidence="9">
    <location>
        <begin position="270"/>
        <end position="285"/>
    </location>
</feature>
<dbReference type="Proteomes" id="UP001153737">
    <property type="component" value="Chromosome 2"/>
</dbReference>
<keyword evidence="3" id="KW-0677">Repeat</keyword>
<evidence type="ECO:0000256" key="2">
    <source>
        <dbReference type="ARBA" id="ARBA00022723"/>
    </source>
</evidence>
<feature type="binding site" evidence="8">
    <location>
        <position position="60"/>
    </location>
    <ligand>
        <name>Zn(2+)</name>
        <dbReference type="ChEBI" id="CHEBI:29105"/>
    </ligand>
</feature>
<reference evidence="12" key="1">
    <citation type="submission" date="2022-01" db="EMBL/GenBank/DDBJ databases">
        <authorList>
            <person name="King R."/>
        </authorList>
    </citation>
    <scope>NUCLEOTIDE SEQUENCE</scope>
</reference>
<dbReference type="InterPro" id="IPR036236">
    <property type="entry name" value="Znf_C2H2_sf"/>
</dbReference>
<feature type="binding site" evidence="8">
    <location>
        <position position="11"/>
    </location>
    <ligand>
        <name>Zn(2+)</name>
        <dbReference type="ChEBI" id="CHEBI:29105"/>
    </ligand>
</feature>
<evidence type="ECO:0000313" key="12">
    <source>
        <dbReference type="EMBL" id="CAH1155264.1"/>
    </source>
</evidence>
<feature type="region of interest" description="Disordered" evidence="9">
    <location>
        <begin position="667"/>
        <end position="694"/>
    </location>
</feature>
<accession>A0A9P0DRW4</accession>
<dbReference type="EMBL" id="OU896708">
    <property type="protein sequence ID" value="CAH1155264.1"/>
    <property type="molecule type" value="Genomic_DNA"/>
</dbReference>
<feature type="binding site" evidence="8">
    <location>
        <position position="57"/>
    </location>
    <ligand>
        <name>Zn(2+)</name>
        <dbReference type="ChEBI" id="CHEBI:29105"/>
    </ligand>
</feature>
<evidence type="ECO:0000256" key="6">
    <source>
        <dbReference type="ARBA" id="ARBA00023242"/>
    </source>
</evidence>
<dbReference type="SMART" id="SM00355">
    <property type="entry name" value="ZnF_C2H2"/>
    <property type="match status" value="7"/>
</dbReference>
<evidence type="ECO:0000256" key="8">
    <source>
        <dbReference type="PROSITE-ProRule" id="PRU01263"/>
    </source>
</evidence>
<evidence type="ECO:0000313" key="13">
    <source>
        <dbReference type="Proteomes" id="UP001153737"/>
    </source>
</evidence>
<keyword evidence="2 8" id="KW-0479">Metal-binding</keyword>
<dbReference type="PROSITE" id="PS00028">
    <property type="entry name" value="ZINC_FINGER_C2H2_1"/>
    <property type="match status" value="3"/>
</dbReference>
<name>A0A9P0DRW4_PHACE</name>
<dbReference type="GO" id="GO:0010468">
    <property type="term" value="P:regulation of gene expression"/>
    <property type="evidence" value="ECO:0007669"/>
    <property type="project" value="TreeGrafter"/>
</dbReference>
<dbReference type="SUPFAM" id="SSF57716">
    <property type="entry name" value="Glucocorticoid receptor-like (DNA-binding domain)"/>
    <property type="match status" value="1"/>
</dbReference>
<dbReference type="InterPro" id="IPR013087">
    <property type="entry name" value="Znf_C2H2_type"/>
</dbReference>
<evidence type="ECO:0000256" key="9">
    <source>
        <dbReference type="SAM" id="MobiDB-lite"/>
    </source>
</evidence>
<dbReference type="GO" id="GO:0005634">
    <property type="term" value="C:nucleus"/>
    <property type="evidence" value="ECO:0007669"/>
    <property type="project" value="UniProtKB-SubCell"/>
</dbReference>
<proteinExistence type="predicted"/>
<organism evidence="12 13">
    <name type="scientific">Phaedon cochleariae</name>
    <name type="common">Mustard beetle</name>
    <dbReference type="NCBI Taxonomy" id="80249"/>
    <lineage>
        <taxon>Eukaryota</taxon>
        <taxon>Metazoa</taxon>
        <taxon>Ecdysozoa</taxon>
        <taxon>Arthropoda</taxon>
        <taxon>Hexapoda</taxon>
        <taxon>Insecta</taxon>
        <taxon>Pterygota</taxon>
        <taxon>Neoptera</taxon>
        <taxon>Endopterygota</taxon>
        <taxon>Coleoptera</taxon>
        <taxon>Polyphaga</taxon>
        <taxon>Cucujiformia</taxon>
        <taxon>Chrysomeloidea</taxon>
        <taxon>Chrysomelidae</taxon>
        <taxon>Chrysomelinae</taxon>
        <taxon>Chrysomelini</taxon>
        <taxon>Phaedon</taxon>
    </lineage>
</organism>
<feature type="compositionally biased region" description="Gly residues" evidence="9">
    <location>
        <begin position="426"/>
        <end position="435"/>
    </location>
</feature>
<feature type="region of interest" description="Disordered" evidence="9">
    <location>
        <begin position="424"/>
        <end position="443"/>
    </location>
</feature>
<dbReference type="PANTHER" id="PTHR16515">
    <property type="entry name" value="PR DOMAIN ZINC FINGER PROTEIN"/>
    <property type="match status" value="1"/>
</dbReference>
<dbReference type="GO" id="GO:0008270">
    <property type="term" value="F:zinc ion binding"/>
    <property type="evidence" value="ECO:0007669"/>
    <property type="project" value="UniProtKB-UniRule"/>
</dbReference>
<keyword evidence="5 8" id="KW-0862">Zinc</keyword>
<sequence length="973" mass="110383">MEEPDKSEEICRLCDDNSEKMFSIFDKNEEGIETLQLIKECLQIIIYRTDPLSKQICESCLESLDTLSKFRRNAEEIAEKQRDKLRSSDEANTRVVQLFLQCGDITDESSELKDASTSTEDLTVLCKGCKKAIRDGSEVNGEVELCTDLHKAIAESMVKNEVASDEKSLRKRKVVPFYHELDDSICSSLTEYNTEGSQGLDEPSDSSSSDSDEAQRPTKRRRIESGEDEDNDSNKDDESNKDGASVDPLALEGREGLTIRHPDEINGEGNVEENGEENEEEVGVENSFADEEEIRYQPLTLLMLALNAINVMNVPDYEPDEYTCETIYPECNYCGARFQNYKMLAVHEVGHLDVEMGDKIDNPIPWHSSRDDAEIRNKWLTFFDENGYEDDDIVIDEQVDVDVETVDPTASNLLVPVPEMVKPEGTSGGASGALGGPVPEGQTAPKLTGEEKIVLAGTQPTVNGFYLGDYAKDDRKLLYQSMRIAGVNKKFCTLCRYTFKDNWAIESHYFSLACFYTCRYCGMRFNKQRHKFEEHVDEHKAEKHEVSAKVYAASKLSNVIPKVLHPPKPRRIVVTQHNPSPEMFGAQGQNSPAFNQQMKMKNVMERRSLQPNLQIKEEPQDSKDFITSQSKSGNQAYFCRKCYKVFFKLDEFNIHSKNCDFHQFPARNSGGRPNFGPPKNGEVSPAGRPMRNCTKEIGPYKDEVYLPDSIMREKEPRQQHVPGQSFVCFICNTPFPTIYSRNSHMRIHKGEMQQSPMPQQQGPPPSYKARAPQASQNNHMMQNYRSPAANHQPHHRQQLHSPIMEMMEIKQEPMDAAMEPMVEIYEPEQPTVFPESLGDGAVSITPISKNPNKQQQQQQHRGSLGVSNVMRMVQGNSQLSIKKPQEKMQQQQMQVPSGSSSHAAMAMGMGMIFPDPDRTYKCSSCWEAFANKSHLYFHKKNQCEGSRLPCPFCKKRFGTEAEYSSHIYYSHPE</sequence>
<dbReference type="SMART" id="SM00868">
    <property type="entry name" value="zf-AD"/>
    <property type="match status" value="1"/>
</dbReference>
<evidence type="ECO:0000256" key="4">
    <source>
        <dbReference type="ARBA" id="ARBA00022771"/>
    </source>
</evidence>
<evidence type="ECO:0000256" key="5">
    <source>
        <dbReference type="ARBA" id="ARBA00022833"/>
    </source>
</evidence>
<dbReference type="InterPro" id="IPR012934">
    <property type="entry name" value="Znf_AD"/>
</dbReference>
<evidence type="ECO:0000259" key="11">
    <source>
        <dbReference type="PROSITE" id="PS51915"/>
    </source>
</evidence>
<feature type="region of interest" description="Disordered" evidence="9">
    <location>
        <begin position="193"/>
        <end position="285"/>
    </location>
</feature>
<evidence type="ECO:0000256" key="7">
    <source>
        <dbReference type="PROSITE-ProRule" id="PRU00042"/>
    </source>
</evidence>
<dbReference type="InterPro" id="IPR050331">
    <property type="entry name" value="Zinc_finger"/>
</dbReference>
<comment type="subcellular location">
    <subcellularLocation>
        <location evidence="1">Nucleus</location>
    </subcellularLocation>
</comment>
<dbReference type="AlphaFoldDB" id="A0A9P0DRW4"/>
<feature type="compositionally biased region" description="Basic and acidic residues" evidence="9">
    <location>
        <begin position="232"/>
        <end position="241"/>
    </location>
</feature>
<evidence type="ECO:0000256" key="3">
    <source>
        <dbReference type="ARBA" id="ARBA00022737"/>
    </source>
</evidence>
<dbReference type="SUPFAM" id="SSF57667">
    <property type="entry name" value="beta-beta-alpha zinc fingers"/>
    <property type="match status" value="1"/>
</dbReference>
<feature type="domain" description="C2H2-type" evidence="10">
    <location>
        <begin position="920"/>
        <end position="948"/>
    </location>
</feature>
<dbReference type="PANTHER" id="PTHR16515:SF66">
    <property type="entry name" value="C2H2-TYPE DOMAIN-CONTAINING PROTEIN"/>
    <property type="match status" value="1"/>
</dbReference>
<dbReference type="Gene3D" id="3.30.160.60">
    <property type="entry name" value="Classic Zinc Finger"/>
    <property type="match status" value="1"/>
</dbReference>
<gene>
    <name evidence="12" type="ORF">PHAECO_LOCUS6574</name>
</gene>
<keyword evidence="4 7" id="KW-0863">Zinc-finger</keyword>
<dbReference type="Pfam" id="PF07776">
    <property type="entry name" value="zf-AD"/>
    <property type="match status" value="1"/>
</dbReference>
<feature type="binding site" evidence="8">
    <location>
        <position position="14"/>
    </location>
    <ligand>
        <name>Zn(2+)</name>
        <dbReference type="ChEBI" id="CHEBI:29105"/>
    </ligand>
</feature>
<dbReference type="Gene3D" id="3.40.1800.20">
    <property type="match status" value="1"/>
</dbReference>